<dbReference type="InterPro" id="IPR001461">
    <property type="entry name" value="Aspartic_peptidase_A1"/>
</dbReference>
<dbReference type="PRINTS" id="PR00792">
    <property type="entry name" value="PEPSIN"/>
</dbReference>
<reference evidence="15 17" key="3">
    <citation type="journal article" date="2015" name="BMC Genomics">
        <title>Sex and parasites: genomic and transcriptomic analysis of Microbotryum lychnidis-dioicae, the biotrophic and plant-castrating anther smut fungus.</title>
        <authorList>
            <person name="Perlin M.H."/>
            <person name="Amselem J."/>
            <person name="Fontanillas E."/>
            <person name="Toh S.S."/>
            <person name="Chen Z."/>
            <person name="Goldberg J."/>
            <person name="Duplessis S."/>
            <person name="Henrissat B."/>
            <person name="Young S."/>
            <person name="Zeng Q."/>
            <person name="Aguileta G."/>
            <person name="Petit E."/>
            <person name="Badouin H."/>
            <person name="Andrews J."/>
            <person name="Razeeq D."/>
            <person name="Gabaldon T."/>
            <person name="Quesneville H."/>
            <person name="Giraud T."/>
            <person name="Hood M.E."/>
            <person name="Schultz D.J."/>
            <person name="Cuomo C.A."/>
        </authorList>
    </citation>
    <scope>NUCLEOTIDE SEQUENCE [LARGE SCALE GENOMIC DNA]</scope>
    <source>
        <strain evidence="17">p1A1 Lamole</strain>
        <strain evidence="15">P1A1 Lamole</strain>
    </source>
</reference>
<dbReference type="SUPFAM" id="SSF50630">
    <property type="entry name" value="Acid proteases"/>
    <property type="match status" value="1"/>
</dbReference>
<dbReference type="FunFam" id="2.40.70.10:FF:000036">
    <property type="entry name" value="Vacuolar aspartic protease"/>
    <property type="match status" value="1"/>
</dbReference>
<dbReference type="InterPro" id="IPR033121">
    <property type="entry name" value="PEPTIDASE_A1"/>
</dbReference>
<proteinExistence type="inferred from homology"/>
<keyword evidence="3" id="KW-0926">Vacuole</keyword>
<dbReference type="OMA" id="KYDHDAS"/>
<evidence type="ECO:0000256" key="12">
    <source>
        <dbReference type="RuleBase" id="RU000454"/>
    </source>
</evidence>
<reference evidence="15" key="2">
    <citation type="submission" date="2010-11" db="EMBL/GenBank/DDBJ databases">
        <authorList>
            <consortium name="The Broad Institute Genome Sequencing Platform"/>
            <person name="Earl A."/>
            <person name="Ward D."/>
            <person name="Feldgarden M."/>
            <person name="Gevers D."/>
            <person name="Butler R."/>
            <person name="Young S.K."/>
            <person name="Zeng Q."/>
            <person name="Gargeya S."/>
            <person name="Fitzgerald M."/>
            <person name="Haas B."/>
            <person name="Abouelleil A."/>
            <person name="Alvarado L."/>
            <person name="Arachchi H.M."/>
            <person name="Berlin A."/>
            <person name="Brown A."/>
            <person name="Chapman S.B."/>
            <person name="Chen Z."/>
            <person name="Dunbar C."/>
            <person name="Freedman E."/>
            <person name="Gearin G."/>
            <person name="Gellesch M."/>
            <person name="Goldberg J."/>
            <person name="Griggs A."/>
            <person name="Gujja S."/>
            <person name="Heilman E."/>
            <person name="Heiman D."/>
            <person name="Howarth C."/>
            <person name="Larson L."/>
            <person name="Lui A."/>
            <person name="MacDonald P.J.P."/>
            <person name="Mehta T."/>
            <person name="Montmayeur A."/>
            <person name="Murphy C."/>
            <person name="Neiman D."/>
            <person name="Pearson M."/>
            <person name="Priest M."/>
            <person name="Roberts A."/>
            <person name="Saif S."/>
            <person name="Shea T."/>
            <person name="Shenoy N."/>
            <person name="Sisk P."/>
            <person name="Stolte C."/>
            <person name="Sykes S."/>
            <person name="White J."/>
            <person name="Yandava C."/>
            <person name="Wortman J."/>
            <person name="Nusbaum C."/>
            <person name="Birren B."/>
        </authorList>
    </citation>
    <scope>NUCLEOTIDE SEQUENCE</scope>
    <source>
        <strain evidence="15">P1A1 Lamole</strain>
    </source>
</reference>
<feature type="active site" evidence="10">
    <location>
        <position position="306"/>
    </location>
</feature>
<dbReference type="AlphaFoldDB" id="U5H6H7"/>
<keyword evidence="7 12" id="KW-0378">Hydrolase</keyword>
<dbReference type="GO" id="GO:0006508">
    <property type="term" value="P:proteolysis"/>
    <property type="evidence" value="ECO:0007669"/>
    <property type="project" value="UniProtKB-KW"/>
</dbReference>
<dbReference type="EMBL" id="AEIJ01000271">
    <property type="status" value="NOT_ANNOTATED_CDS"/>
    <property type="molecule type" value="Genomic_DNA"/>
</dbReference>
<dbReference type="Proteomes" id="UP000017200">
    <property type="component" value="Unassembled WGS sequence"/>
</dbReference>
<feature type="active site" evidence="10">
    <location>
        <position position="125"/>
    </location>
</feature>
<evidence type="ECO:0000313" key="16">
    <source>
        <dbReference type="EnsemblFungi" id="MVLG_02877T0"/>
    </source>
</evidence>
<dbReference type="GO" id="GO:0005773">
    <property type="term" value="C:vacuole"/>
    <property type="evidence" value="ECO:0007669"/>
    <property type="project" value="UniProtKB-SubCell"/>
</dbReference>
<feature type="disulfide bond" evidence="11">
    <location>
        <begin position="138"/>
        <end position="143"/>
    </location>
</feature>
<dbReference type="HOGENOM" id="CLU_013253_3_4_1"/>
<evidence type="ECO:0000313" key="17">
    <source>
        <dbReference type="Proteomes" id="UP000017200"/>
    </source>
</evidence>
<sequence length="417" mass="45388">MLKLTLLATLSTLLALNQGVDGAVFKLPLHKQKHTHHTQLGSASTLGDKYIARYNANNRAAQIQAAQQPHANQLSFKVQNDEEQEFNDQMVKGGHGVSLTNYLSAQYFAHITLGTPHQSFKVILDTGSANLWVPSTRCNSIACFLHSKYNATASSTYKPNGTEFSIKYGTGSLEGVISNDVLTIGDLTVKEQDFAESTSEPGLTFAFGKFDGILGLAYDTISVDHVTPPFYNMINQGLLDDPVVAFYLNAEEQGSVATFGGVDSSHYKGKIDYVPVRRKGYWEVELESVRFGKETVELESTGAAIDTGTSLIALPSEVAEIINKEIGATKSWSGQYTVDCATIPNLPSMSLKFGGRTYELSAEDYILQVSGTCISSFTGLDLPAPLGPLWIIGDVFLRRYYTVYDLGKNAVGFAEAR</sequence>
<gene>
    <name evidence="15" type="ORF">MVLG_02877</name>
</gene>
<protein>
    <submittedName>
        <fullName evidence="15">Saccharopepsin</fullName>
    </submittedName>
</protein>
<feature type="chain" id="PRO_5009724439" evidence="13">
    <location>
        <begin position="23"/>
        <end position="417"/>
    </location>
</feature>
<organism evidence="15">
    <name type="scientific">Microbotryum lychnidis-dioicae (strain p1A1 Lamole / MvSl-1064)</name>
    <name type="common">Anther smut fungus</name>
    <dbReference type="NCBI Taxonomy" id="683840"/>
    <lineage>
        <taxon>Eukaryota</taxon>
        <taxon>Fungi</taxon>
        <taxon>Dikarya</taxon>
        <taxon>Basidiomycota</taxon>
        <taxon>Pucciniomycotina</taxon>
        <taxon>Microbotryomycetes</taxon>
        <taxon>Microbotryales</taxon>
        <taxon>Microbotryaceae</taxon>
        <taxon>Microbotryum</taxon>
    </lineage>
</organism>
<dbReference type="PROSITE" id="PS51767">
    <property type="entry name" value="PEPTIDASE_A1"/>
    <property type="match status" value="1"/>
</dbReference>
<keyword evidence="17" id="KW-1185">Reference proteome</keyword>
<feature type="domain" description="Peptidase A1" evidence="14">
    <location>
        <begin position="107"/>
        <end position="414"/>
    </location>
</feature>
<dbReference type="EnsemblFungi" id="MVLG_02877T0">
    <property type="protein sequence ID" value="MVLG_02877T0"/>
    <property type="gene ID" value="MVLG_02877"/>
</dbReference>
<dbReference type="FunCoup" id="U5H6H7">
    <property type="interactions" value="41"/>
</dbReference>
<dbReference type="GO" id="GO:0004190">
    <property type="term" value="F:aspartic-type endopeptidase activity"/>
    <property type="evidence" value="ECO:0007669"/>
    <property type="project" value="UniProtKB-KW"/>
</dbReference>
<evidence type="ECO:0000256" key="9">
    <source>
        <dbReference type="ARBA" id="ARBA00023180"/>
    </source>
</evidence>
<dbReference type="FunFam" id="2.40.70.10:FF:000002">
    <property type="entry name" value="Vacuolar aspartic proteinase"/>
    <property type="match status" value="1"/>
</dbReference>
<dbReference type="InterPro" id="IPR021109">
    <property type="entry name" value="Peptidase_aspartic_dom_sf"/>
</dbReference>
<keyword evidence="8 11" id="KW-1015">Disulfide bond</keyword>
<dbReference type="OrthoDB" id="771136at2759"/>
<dbReference type="Gene3D" id="2.40.70.10">
    <property type="entry name" value="Acid Proteases"/>
    <property type="match status" value="2"/>
</dbReference>
<dbReference type="EMBL" id="GL541666">
    <property type="protein sequence ID" value="KDE06841.1"/>
    <property type="molecule type" value="Genomic_DNA"/>
</dbReference>
<evidence type="ECO:0000256" key="6">
    <source>
        <dbReference type="ARBA" id="ARBA00022750"/>
    </source>
</evidence>
<evidence type="ECO:0000256" key="4">
    <source>
        <dbReference type="ARBA" id="ARBA00022670"/>
    </source>
</evidence>
<evidence type="ECO:0000256" key="5">
    <source>
        <dbReference type="ARBA" id="ARBA00022729"/>
    </source>
</evidence>
<reference evidence="17" key="1">
    <citation type="submission" date="2010-11" db="EMBL/GenBank/DDBJ databases">
        <title>The genome sequence of Microbotryum violaceum strain p1A1 Lamole.</title>
        <authorList>
            <person name="Cuomo C."/>
            <person name="Perlin M."/>
            <person name="Young S.K."/>
            <person name="Zeng Q."/>
            <person name="Gargeya S."/>
            <person name="Alvarado L."/>
            <person name="Berlin A."/>
            <person name="Chapman S.B."/>
            <person name="Chen Z."/>
            <person name="Freedman E."/>
            <person name="Gellesch M."/>
            <person name="Goldberg J."/>
            <person name="Griggs A."/>
            <person name="Gujja S."/>
            <person name="Heilman E."/>
            <person name="Heiman D."/>
            <person name="Howarth C."/>
            <person name="Mehta T."/>
            <person name="Neiman D."/>
            <person name="Pearson M."/>
            <person name="Roberts A."/>
            <person name="Saif S."/>
            <person name="Shea T."/>
            <person name="Shenoy N."/>
            <person name="Sisk P."/>
            <person name="Stolte C."/>
            <person name="Sykes S."/>
            <person name="White J."/>
            <person name="Yandava C."/>
            <person name="Haas B."/>
            <person name="Nusbaum C."/>
            <person name="Birren B."/>
        </authorList>
    </citation>
    <scope>NUCLEOTIDE SEQUENCE [LARGE SCALE GENOMIC DNA]</scope>
    <source>
        <strain evidence="17">p1A1 Lamole</strain>
    </source>
</reference>
<evidence type="ECO:0000256" key="10">
    <source>
        <dbReference type="PIRSR" id="PIRSR601461-1"/>
    </source>
</evidence>
<keyword evidence="9" id="KW-0325">Glycoprotein</keyword>
<dbReference type="PANTHER" id="PTHR47966">
    <property type="entry name" value="BETA-SITE APP-CLEAVING ENZYME, ISOFORM A-RELATED"/>
    <property type="match status" value="1"/>
</dbReference>
<comment type="similarity">
    <text evidence="2 12">Belongs to the peptidase A1 family.</text>
</comment>
<evidence type="ECO:0000256" key="1">
    <source>
        <dbReference type="ARBA" id="ARBA00004116"/>
    </source>
</evidence>
<evidence type="ECO:0000313" key="15">
    <source>
        <dbReference type="EMBL" id="KDE06841.1"/>
    </source>
</evidence>
<keyword evidence="6 12" id="KW-0064">Aspartyl protease</keyword>
<feature type="signal peptide" evidence="13">
    <location>
        <begin position="1"/>
        <end position="22"/>
    </location>
</feature>
<evidence type="ECO:0000259" key="14">
    <source>
        <dbReference type="PROSITE" id="PS51767"/>
    </source>
</evidence>
<comment type="subcellular location">
    <subcellularLocation>
        <location evidence="1">Vacuole</location>
    </subcellularLocation>
</comment>
<dbReference type="InterPro" id="IPR001969">
    <property type="entry name" value="Aspartic_peptidase_AS"/>
</dbReference>
<evidence type="ECO:0000256" key="2">
    <source>
        <dbReference type="ARBA" id="ARBA00007447"/>
    </source>
</evidence>
<dbReference type="PROSITE" id="PS00141">
    <property type="entry name" value="ASP_PROTEASE"/>
    <property type="match status" value="2"/>
</dbReference>
<name>U5H6H7_USTV1</name>
<reference evidence="16" key="4">
    <citation type="submission" date="2015-06" db="UniProtKB">
        <authorList>
            <consortium name="EnsemblFungi"/>
        </authorList>
    </citation>
    <scope>IDENTIFICATION</scope>
</reference>
<evidence type="ECO:0000256" key="8">
    <source>
        <dbReference type="ARBA" id="ARBA00023157"/>
    </source>
</evidence>
<keyword evidence="5 13" id="KW-0732">Signal</keyword>
<dbReference type="PANTHER" id="PTHR47966:SF51">
    <property type="entry name" value="BETA-SITE APP-CLEAVING ENZYME, ISOFORM A-RELATED"/>
    <property type="match status" value="1"/>
</dbReference>
<evidence type="ECO:0000256" key="3">
    <source>
        <dbReference type="ARBA" id="ARBA00022554"/>
    </source>
</evidence>
<evidence type="ECO:0000256" key="7">
    <source>
        <dbReference type="ARBA" id="ARBA00022801"/>
    </source>
</evidence>
<dbReference type="InParanoid" id="U5H6H7"/>
<keyword evidence="4 12" id="KW-0645">Protease</keyword>
<evidence type="ECO:0000256" key="11">
    <source>
        <dbReference type="PIRSR" id="PIRSR601461-2"/>
    </source>
</evidence>
<dbReference type="Pfam" id="PF00026">
    <property type="entry name" value="Asp"/>
    <property type="match status" value="1"/>
</dbReference>
<accession>U5H6H7</accession>
<evidence type="ECO:0000256" key="13">
    <source>
        <dbReference type="SAM" id="SignalP"/>
    </source>
</evidence>